<proteinExistence type="predicted"/>
<dbReference type="PROSITE" id="PS50005">
    <property type="entry name" value="TPR"/>
    <property type="match status" value="1"/>
</dbReference>
<dbReference type="Proteomes" id="UP000663088">
    <property type="component" value="Chromosome"/>
</dbReference>
<reference evidence="2 3" key="1">
    <citation type="submission" date="2020-12" db="EMBL/GenBank/DDBJ databases">
        <authorList>
            <person name="Awala S.I."/>
            <person name="Gwak J.-H."/>
            <person name="Kim S.-J."/>
            <person name="Rhee S.-K."/>
        </authorList>
    </citation>
    <scope>NUCLEOTIDE SEQUENCE [LARGE SCALE GENOMIC DNA]</scope>
    <source>
        <strain evidence="2 3">IT5</strain>
    </source>
</reference>
<keyword evidence="1" id="KW-0802">TPR repeat</keyword>
<evidence type="ECO:0000313" key="2">
    <source>
        <dbReference type="EMBL" id="QSR86238.1"/>
    </source>
</evidence>
<dbReference type="PANTHER" id="PTHR37423">
    <property type="entry name" value="SOLUBLE LYTIC MUREIN TRANSGLYCOSYLASE-RELATED"/>
    <property type="match status" value="1"/>
</dbReference>
<protein>
    <submittedName>
        <fullName evidence="2">Tetratricopeptide repeat protein</fullName>
    </submittedName>
</protein>
<dbReference type="SMART" id="SM00028">
    <property type="entry name" value="TPR"/>
    <property type="match status" value="7"/>
</dbReference>
<accession>A0ABX7PU99</accession>
<dbReference type="Gene3D" id="1.25.40.10">
    <property type="entry name" value="Tetratricopeptide repeat domain"/>
    <property type="match status" value="5"/>
</dbReference>
<dbReference type="EMBL" id="CP065956">
    <property type="protein sequence ID" value="QSR86238.1"/>
    <property type="molecule type" value="Genomic_DNA"/>
</dbReference>
<organism evidence="2 3">
    <name type="scientific">Candidatus Methylacidiphilum infernorum</name>
    <dbReference type="NCBI Taxonomy" id="511746"/>
    <lineage>
        <taxon>Bacteria</taxon>
        <taxon>Pseudomonadati</taxon>
        <taxon>Verrucomicrobiota</taxon>
        <taxon>Methylacidiphilae</taxon>
        <taxon>Methylacidiphilales</taxon>
        <taxon>Methylacidiphilaceae</taxon>
        <taxon>Methylacidiphilum (ex Ratnadevi et al. 2023)</taxon>
    </lineage>
</organism>
<dbReference type="InterPro" id="IPR011990">
    <property type="entry name" value="TPR-like_helical_dom_sf"/>
</dbReference>
<evidence type="ECO:0000256" key="1">
    <source>
        <dbReference type="PROSITE-ProRule" id="PRU00339"/>
    </source>
</evidence>
<dbReference type="InterPro" id="IPR019734">
    <property type="entry name" value="TPR_rpt"/>
</dbReference>
<keyword evidence="3" id="KW-1185">Reference proteome</keyword>
<dbReference type="SUPFAM" id="SSF48452">
    <property type="entry name" value="TPR-like"/>
    <property type="match status" value="5"/>
</dbReference>
<feature type="repeat" description="TPR" evidence="1">
    <location>
        <begin position="518"/>
        <end position="551"/>
    </location>
</feature>
<evidence type="ECO:0000313" key="3">
    <source>
        <dbReference type="Proteomes" id="UP000663088"/>
    </source>
</evidence>
<name>A0ABX7PU99_9BACT</name>
<dbReference type="Pfam" id="PF13174">
    <property type="entry name" value="TPR_6"/>
    <property type="match status" value="1"/>
</dbReference>
<sequence length="855" mass="97139">MDWSISPGFIGQKMRKRTLKIFLFFCSFIGCCLGSTVGGSEEALFEQIKEAMDDSLLSRTIDLSREFENSYPHSVYLPSVCILHAQALYFQAKYEELIAFLSQKTVSQFSFEDLGKVAFWKAEAYRALEKWPEAVTEYEIAEKHLLDSSLLEKVWLRKGFCLWQEGKVQPAKEVLNQLLHSKNPAFCAEALLILGKIALNLGKEEEAKEYFQSVIAQGAYLAQAVEAKYWIGLLLEQSHPQEAVPYFEFVVDNASFSRDLTVLGFLELGKTYLALEESGKAMLSFEKGLSLCLKENYQLLFVKYYLSAAILQNRLNEARQKLFSMFPFEKGSRMGAWVRFIEAEEEAKNEQYDFALLLLDQLLVDESLLGKSKQVEYTLGRIYYNMGSKDAAEKNFLKALASTDPDVSEHASFYLGLIEYDKSKYAESADRFAEAFQKQGKLEEEALFNVLLSKAKMHNVDDFLKAKEAFILKYPSSRFIPEIYLAETDLWEELGQVDNAIGIVQKSLSDPFVNRGKPVLLLKLGRLFLKQGKYPEATEAFLKLSHDYPTDRLVPEALYLATFSDYLAGKIGLHTARVKMLELLNKYPSEPIAPKALFSAAEYAYNEADFYGARWLFEEVPKEYPSSELADQAYYWAAKSAIECKDLSGALLLLEKIPENSPIKSEARLLQGKIYFDQSQYAAAISLFDGVLDKEKRGKLHVLALLRKADSLFAQAAKEKKYFVDACTIYSSILKDDSADPEERDEAAFKCAVCLQKSGRIDDALASYLAILDGRIGRLKEETEKEKDVQRNDFPEFYWRIKAGVEAALIKEDQKDWLGAIAIYRKLESLGGPTQQEFRDTVARLKKDHFLSEGL</sequence>
<dbReference type="Pfam" id="PF13432">
    <property type="entry name" value="TPR_16"/>
    <property type="match status" value="3"/>
</dbReference>
<gene>
    <name evidence="2" type="ORF">EM20IM_06955</name>
</gene>
<dbReference type="PANTHER" id="PTHR37423:SF2">
    <property type="entry name" value="MEMBRANE-BOUND LYTIC MUREIN TRANSGLYCOSYLASE C"/>
    <property type="match status" value="1"/>
</dbReference>